<gene>
    <name evidence="1" type="ORF">rsdtw13_32550</name>
</gene>
<keyword evidence="2" id="KW-1185">Reference proteome</keyword>
<sequence>MSYGVNSVQDDDSIIAKYQSKDKKKTKKAREIISEKVGNYYCKYIVDEKGNKTLVARVPASSVEKQKTSPRLVDDSQSKVCDYSTLQNTSTTFHHRQKLAAQSKHKDNLNDVLNILKDSMGIPRSKKRLGLF</sequence>
<evidence type="ECO:0000313" key="1">
    <source>
        <dbReference type="EMBL" id="GKX67997.1"/>
    </source>
</evidence>
<name>A0ACB5RFY5_9CLOT</name>
<proteinExistence type="predicted"/>
<dbReference type="EMBL" id="BROD01000001">
    <property type="protein sequence ID" value="GKX67997.1"/>
    <property type="molecule type" value="Genomic_DNA"/>
</dbReference>
<reference evidence="1" key="1">
    <citation type="journal article" date="2025" name="Int. J. Syst. Evol. Microbiol.">
        <title>Inconstantimicrobium mannanitabidum sp. nov., a novel member of the family Clostridiaceae isolated from anoxic soil under the treatment of reductive soil disinfestation.</title>
        <authorList>
            <person name="Ueki A."/>
            <person name="Tonouchi A."/>
            <person name="Honma S."/>
            <person name="Kaku N."/>
            <person name="Ueki K."/>
        </authorList>
    </citation>
    <scope>NUCLEOTIDE SEQUENCE</scope>
    <source>
        <strain evidence="1">TW13</strain>
    </source>
</reference>
<accession>A0ACB5RFY5</accession>
<dbReference type="Proteomes" id="UP001058074">
    <property type="component" value="Unassembled WGS sequence"/>
</dbReference>
<evidence type="ECO:0000313" key="2">
    <source>
        <dbReference type="Proteomes" id="UP001058074"/>
    </source>
</evidence>
<protein>
    <submittedName>
        <fullName evidence="1">Uncharacterized protein</fullName>
    </submittedName>
</protein>
<organism evidence="1 2">
    <name type="scientific">Inconstantimicrobium mannanitabidum</name>
    <dbReference type="NCBI Taxonomy" id="1604901"/>
    <lineage>
        <taxon>Bacteria</taxon>
        <taxon>Bacillati</taxon>
        <taxon>Bacillota</taxon>
        <taxon>Clostridia</taxon>
        <taxon>Eubacteriales</taxon>
        <taxon>Clostridiaceae</taxon>
        <taxon>Inconstantimicrobium</taxon>
    </lineage>
</organism>
<comment type="caution">
    <text evidence="1">The sequence shown here is derived from an EMBL/GenBank/DDBJ whole genome shotgun (WGS) entry which is preliminary data.</text>
</comment>